<gene>
    <name evidence="1" type="ORF">ISP20_19365</name>
</gene>
<accession>A0ABS2JWQ7</accession>
<organism evidence="1 2">
    <name type="scientific">Dyella kyungheensis</name>
    <dbReference type="NCBI Taxonomy" id="1242174"/>
    <lineage>
        <taxon>Bacteria</taxon>
        <taxon>Pseudomonadati</taxon>
        <taxon>Pseudomonadota</taxon>
        <taxon>Gammaproteobacteria</taxon>
        <taxon>Lysobacterales</taxon>
        <taxon>Rhodanobacteraceae</taxon>
        <taxon>Dyella</taxon>
    </lineage>
</organism>
<dbReference type="RefSeq" id="WP_204637777.1">
    <property type="nucleotide sequence ID" value="NZ_JADIKC010000010.1"/>
</dbReference>
<dbReference type="Pfam" id="PF11153">
    <property type="entry name" value="DUF2931"/>
    <property type="match status" value="1"/>
</dbReference>
<sequence length="212" mass="23480">MIPRLPALLLVFLGLSACGDSRTDRISGPCPHWAITTVSPRHMEAWIETLYVKDSHGSWLHIPQGVVGELPDTVGWSGLHYGGGGPQFLDAGAPMEIYVRWQSLVEPQTYNWRFTVPESMRQMLLKRELGKVWYKPRPEMACRSDITVGVAPGGHAILWVDGQGLASVEITRGQATVEPLGPGQGWGKGYAYPPSEDAKKYVEEHGIPYESW</sequence>
<dbReference type="InterPro" id="IPR021326">
    <property type="entry name" value="DUF2931"/>
</dbReference>
<proteinExistence type="predicted"/>
<dbReference type="Proteomes" id="UP001430065">
    <property type="component" value="Unassembled WGS sequence"/>
</dbReference>
<keyword evidence="2" id="KW-1185">Reference proteome</keyword>
<comment type="caution">
    <text evidence="1">The sequence shown here is derived from an EMBL/GenBank/DDBJ whole genome shotgun (WGS) entry which is preliminary data.</text>
</comment>
<name>A0ABS2JWQ7_9GAMM</name>
<dbReference type="PROSITE" id="PS51257">
    <property type="entry name" value="PROKAR_LIPOPROTEIN"/>
    <property type="match status" value="1"/>
</dbReference>
<protein>
    <submittedName>
        <fullName evidence="1">DUF2931 family protein</fullName>
    </submittedName>
</protein>
<evidence type="ECO:0000313" key="1">
    <source>
        <dbReference type="EMBL" id="MBM7123331.1"/>
    </source>
</evidence>
<dbReference type="EMBL" id="JADIKC010000010">
    <property type="protein sequence ID" value="MBM7123331.1"/>
    <property type="molecule type" value="Genomic_DNA"/>
</dbReference>
<evidence type="ECO:0000313" key="2">
    <source>
        <dbReference type="Proteomes" id="UP001430065"/>
    </source>
</evidence>
<reference evidence="1 2" key="1">
    <citation type="submission" date="2020-10" db="EMBL/GenBank/DDBJ databases">
        <title>Phylogeny of dyella-like bacteria.</title>
        <authorList>
            <person name="Fu J."/>
        </authorList>
    </citation>
    <scope>NUCLEOTIDE SEQUENCE [LARGE SCALE GENOMIC DNA]</scope>
    <source>
        <strain evidence="1 2">THG-B117</strain>
    </source>
</reference>